<dbReference type="EMBL" id="NCEB01000004">
    <property type="protein sequence ID" value="OYX35411.1"/>
    <property type="molecule type" value="Genomic_DNA"/>
</dbReference>
<keyword evidence="2" id="KW-1133">Transmembrane helix</keyword>
<accession>A0A258FSB5</accession>
<dbReference type="AlphaFoldDB" id="A0A258FSB5"/>
<evidence type="ECO:0008006" key="5">
    <source>
        <dbReference type="Google" id="ProtNLM"/>
    </source>
</evidence>
<evidence type="ECO:0000313" key="4">
    <source>
        <dbReference type="Proteomes" id="UP000215595"/>
    </source>
</evidence>
<keyword evidence="2" id="KW-0812">Transmembrane</keyword>
<feature type="transmembrane region" description="Helical" evidence="2">
    <location>
        <begin position="12"/>
        <end position="35"/>
    </location>
</feature>
<evidence type="ECO:0000313" key="3">
    <source>
        <dbReference type="EMBL" id="OYX35411.1"/>
    </source>
</evidence>
<comment type="similarity">
    <text evidence="1">Belongs to the YggT family.</text>
</comment>
<protein>
    <recommendedName>
        <fullName evidence="5">YggT family protein</fullName>
    </recommendedName>
</protein>
<reference evidence="3 4" key="1">
    <citation type="submission" date="2017-03" db="EMBL/GenBank/DDBJ databases">
        <title>Lifting the veil on microbial sulfur biogeochemistry in mining wastewaters.</title>
        <authorList>
            <person name="Kantor R.S."/>
            <person name="Colenbrander Nelson T."/>
            <person name="Marshall S."/>
            <person name="Bennett D."/>
            <person name="Apte S."/>
            <person name="Camacho D."/>
            <person name="Thomas B.C."/>
            <person name="Warren L.A."/>
            <person name="Banfield J.F."/>
        </authorList>
    </citation>
    <scope>NUCLEOTIDE SEQUENCE [LARGE SCALE GENOMIC DNA]</scope>
    <source>
        <strain evidence="3">32-69-9</strain>
    </source>
</reference>
<evidence type="ECO:0000256" key="2">
    <source>
        <dbReference type="SAM" id="Phobius"/>
    </source>
</evidence>
<name>A0A258FSB5_9CAUL</name>
<dbReference type="PANTHER" id="PTHR33219">
    <property type="entry name" value="YLMG HOMOLOG PROTEIN 2, CHLOROPLASTIC"/>
    <property type="match status" value="1"/>
</dbReference>
<dbReference type="InterPro" id="IPR003425">
    <property type="entry name" value="CCB3/YggT"/>
</dbReference>
<dbReference type="Proteomes" id="UP000215595">
    <property type="component" value="Unassembled WGS sequence"/>
</dbReference>
<proteinExistence type="inferred from homology"/>
<keyword evidence="2" id="KW-0472">Membrane</keyword>
<organism evidence="3 4">
    <name type="scientific">Brevundimonas subvibrioides</name>
    <dbReference type="NCBI Taxonomy" id="74313"/>
    <lineage>
        <taxon>Bacteria</taxon>
        <taxon>Pseudomonadati</taxon>
        <taxon>Pseudomonadota</taxon>
        <taxon>Alphaproteobacteria</taxon>
        <taxon>Caulobacterales</taxon>
        <taxon>Caulobacteraceae</taxon>
        <taxon>Brevundimonas</taxon>
    </lineage>
</organism>
<sequence length="101" mass="11184">MGVALVWLVNTVIQLMIWFIIASAILSWLFAFDVINHRNRFVSQLAGFLDAVTRPLLEPFRRIIPTLGGIDISPIVVLLLLNFARILFNNSAAGPLIAILG</sequence>
<dbReference type="Pfam" id="PF02325">
    <property type="entry name" value="CCB3_YggT"/>
    <property type="match status" value="1"/>
</dbReference>
<dbReference type="PANTHER" id="PTHR33219:SF14">
    <property type="entry name" value="PROTEIN COFACTOR ASSEMBLY OF COMPLEX C SUBUNIT B CCB3, CHLOROPLASTIC-RELATED"/>
    <property type="match status" value="1"/>
</dbReference>
<dbReference type="GO" id="GO:0016020">
    <property type="term" value="C:membrane"/>
    <property type="evidence" value="ECO:0007669"/>
    <property type="project" value="InterPro"/>
</dbReference>
<evidence type="ECO:0000256" key="1">
    <source>
        <dbReference type="ARBA" id="ARBA00010894"/>
    </source>
</evidence>
<comment type="caution">
    <text evidence="3">The sequence shown here is derived from an EMBL/GenBank/DDBJ whole genome shotgun (WGS) entry which is preliminary data.</text>
</comment>
<gene>
    <name evidence="3" type="ORF">B7Z01_02930</name>
</gene>